<feature type="compositionally biased region" description="Polar residues" evidence="2">
    <location>
        <begin position="109"/>
        <end position="131"/>
    </location>
</feature>
<dbReference type="EMBL" id="BSYO01000040">
    <property type="protein sequence ID" value="GMH31472.1"/>
    <property type="molecule type" value="Genomic_DNA"/>
</dbReference>
<evidence type="ECO:0000313" key="5">
    <source>
        <dbReference type="Proteomes" id="UP001279734"/>
    </source>
</evidence>
<dbReference type="Proteomes" id="UP001279734">
    <property type="component" value="Unassembled WGS sequence"/>
</dbReference>
<dbReference type="PANTHER" id="PTHR31879:SF2">
    <property type="entry name" value="DET1- AND DDB1-ASSOCIATED PROTEIN 1"/>
    <property type="match status" value="1"/>
</dbReference>
<evidence type="ECO:0000256" key="1">
    <source>
        <dbReference type="ARBA" id="ARBA00008042"/>
    </source>
</evidence>
<dbReference type="InterPro" id="IPR033575">
    <property type="entry name" value="DDA1-like"/>
</dbReference>
<proteinExistence type="inferred from homology"/>
<reference evidence="4" key="1">
    <citation type="submission" date="2023-05" db="EMBL/GenBank/DDBJ databases">
        <title>Nepenthes gracilis genome sequencing.</title>
        <authorList>
            <person name="Fukushima K."/>
        </authorList>
    </citation>
    <scope>NUCLEOTIDE SEQUENCE</scope>
    <source>
        <strain evidence="4">SING2019-196</strain>
    </source>
</reference>
<gene>
    <name evidence="4" type="ORF">Nepgr_033315</name>
</gene>
<name>A0AAD3TMG0_NEPGR</name>
<dbReference type="Pfam" id="PF02037">
    <property type="entry name" value="SAP"/>
    <property type="match status" value="1"/>
</dbReference>
<evidence type="ECO:0000256" key="2">
    <source>
        <dbReference type="SAM" id="MobiDB-lite"/>
    </source>
</evidence>
<dbReference type="Pfam" id="PF10172">
    <property type="entry name" value="DDA1"/>
    <property type="match status" value="1"/>
</dbReference>
<feature type="region of interest" description="Disordered" evidence="2">
    <location>
        <begin position="98"/>
        <end position="131"/>
    </location>
</feature>
<organism evidence="4 5">
    <name type="scientific">Nepenthes gracilis</name>
    <name type="common">Slender pitcher plant</name>
    <dbReference type="NCBI Taxonomy" id="150966"/>
    <lineage>
        <taxon>Eukaryota</taxon>
        <taxon>Viridiplantae</taxon>
        <taxon>Streptophyta</taxon>
        <taxon>Embryophyta</taxon>
        <taxon>Tracheophyta</taxon>
        <taxon>Spermatophyta</taxon>
        <taxon>Magnoliopsida</taxon>
        <taxon>eudicotyledons</taxon>
        <taxon>Gunneridae</taxon>
        <taxon>Pentapetalae</taxon>
        <taxon>Caryophyllales</taxon>
        <taxon>Nepenthaceae</taxon>
        <taxon>Nepenthes</taxon>
    </lineage>
</organism>
<sequence>MEEGCSYASDATNSANKAEASKFLANLPSRGLFSSTVTSSNMGGIRVYISGRDTSAPEHQVIKTDQMNILIRSLTLKKQKGDTKGVILAEGSRKRVFERSADGRASAKRATTNTQNVSQQEASNNRASDNFQSLTVERLRALLKERGLPTKGKKDELISKLRSAKN</sequence>
<evidence type="ECO:0000313" key="4">
    <source>
        <dbReference type="EMBL" id="GMH31472.1"/>
    </source>
</evidence>
<dbReference type="InterPro" id="IPR018276">
    <property type="entry name" value="DDA1_dom"/>
</dbReference>
<feature type="domain" description="SAP" evidence="3">
    <location>
        <begin position="131"/>
        <end position="165"/>
    </location>
</feature>
<comment type="similarity">
    <text evidence="1">Belongs to the DDA1 family.</text>
</comment>
<keyword evidence="5" id="KW-1185">Reference proteome</keyword>
<protein>
    <recommendedName>
        <fullName evidence="3">SAP domain-containing protein</fullName>
    </recommendedName>
</protein>
<dbReference type="GO" id="GO:0032436">
    <property type="term" value="P:positive regulation of proteasomal ubiquitin-dependent protein catabolic process"/>
    <property type="evidence" value="ECO:0007669"/>
    <property type="project" value="TreeGrafter"/>
</dbReference>
<dbReference type="PROSITE" id="PS50800">
    <property type="entry name" value="SAP"/>
    <property type="match status" value="1"/>
</dbReference>
<dbReference type="InterPro" id="IPR003034">
    <property type="entry name" value="SAP_dom"/>
</dbReference>
<dbReference type="SMART" id="SM00513">
    <property type="entry name" value="SAP"/>
    <property type="match status" value="1"/>
</dbReference>
<dbReference type="PANTHER" id="PTHR31879">
    <property type="entry name" value="DET1- AND DDB1-ASSOCIATED PROTEIN 1"/>
    <property type="match status" value="1"/>
</dbReference>
<comment type="caution">
    <text evidence="4">The sequence shown here is derived from an EMBL/GenBank/DDBJ whole genome shotgun (WGS) entry which is preliminary data.</text>
</comment>
<dbReference type="SUPFAM" id="SSF68906">
    <property type="entry name" value="SAP domain"/>
    <property type="match status" value="1"/>
</dbReference>
<dbReference type="GO" id="GO:0080008">
    <property type="term" value="C:Cul4-RING E3 ubiquitin ligase complex"/>
    <property type="evidence" value="ECO:0007669"/>
    <property type="project" value="TreeGrafter"/>
</dbReference>
<dbReference type="Gene3D" id="1.10.720.30">
    <property type="entry name" value="SAP domain"/>
    <property type="match status" value="1"/>
</dbReference>
<accession>A0AAD3TMG0</accession>
<dbReference type="AlphaFoldDB" id="A0AAD3TMG0"/>
<evidence type="ECO:0000259" key="3">
    <source>
        <dbReference type="PROSITE" id="PS50800"/>
    </source>
</evidence>
<dbReference type="InterPro" id="IPR036361">
    <property type="entry name" value="SAP_dom_sf"/>
</dbReference>